<evidence type="ECO:0000256" key="2">
    <source>
        <dbReference type="SAM" id="SignalP"/>
    </source>
</evidence>
<feature type="transmembrane region" description="Helical" evidence="1">
    <location>
        <begin position="47"/>
        <end position="67"/>
    </location>
</feature>
<name>A0ABX1NSA9_9RHOO</name>
<keyword evidence="1" id="KW-1133">Transmembrane helix</keyword>
<proteinExistence type="predicted"/>
<evidence type="ECO:0000313" key="4">
    <source>
        <dbReference type="Proteomes" id="UP000633943"/>
    </source>
</evidence>
<keyword evidence="1" id="KW-0472">Membrane</keyword>
<keyword evidence="1" id="KW-0812">Transmembrane</keyword>
<evidence type="ECO:0008006" key="5">
    <source>
        <dbReference type="Google" id="ProtNLM"/>
    </source>
</evidence>
<accession>A0ABX1NSA9</accession>
<sequence length="108" mass="11324">MKKLFIASLAAGFLSWSSAPAFAQADDPVLGDRGSDMIVDLVLVRPLTFVGSVVGIAAFIVSLPFTAPTGSAPDAARELVGKPLEYTFNRPLGDFRSCGADRHPCGGR</sequence>
<evidence type="ECO:0000256" key="1">
    <source>
        <dbReference type="SAM" id="Phobius"/>
    </source>
</evidence>
<dbReference type="RefSeq" id="WP_169201646.1">
    <property type="nucleotide sequence ID" value="NZ_CP059467.1"/>
</dbReference>
<feature type="signal peptide" evidence="2">
    <location>
        <begin position="1"/>
        <end position="23"/>
    </location>
</feature>
<dbReference type="EMBL" id="WTVP01000009">
    <property type="protein sequence ID" value="NMG14893.1"/>
    <property type="molecule type" value="Genomic_DNA"/>
</dbReference>
<gene>
    <name evidence="3" type="ORF">GPA24_04905</name>
</gene>
<reference evidence="3 4" key="1">
    <citation type="submission" date="2019-12" db="EMBL/GenBank/DDBJ databases">
        <title>Comparative genomics gives insights into the taxonomy of the Azoarcus-Aromatoleum group and reveals separate origins of nif in the plant-associated Azoarcus and non-plant-associated Aromatoleum sub-groups.</title>
        <authorList>
            <person name="Lafos M."/>
            <person name="Maluk M."/>
            <person name="Batista M."/>
            <person name="Junghare M."/>
            <person name="Carmona M."/>
            <person name="Faoro H."/>
            <person name="Cruz L.M."/>
            <person name="Battistoni F."/>
            <person name="De Souza E."/>
            <person name="Pedrosa F."/>
            <person name="Chen W.-M."/>
            <person name="Poole P.S."/>
            <person name="Dixon R.A."/>
            <person name="James E.K."/>
        </authorList>
    </citation>
    <scope>NUCLEOTIDE SEQUENCE [LARGE SCALE GENOMIC DNA]</scope>
    <source>
        <strain evidence="3 4">PbN1</strain>
    </source>
</reference>
<organism evidence="3 4">
    <name type="scientific">Aromatoleum bremense</name>
    <dbReference type="NCBI Taxonomy" id="76115"/>
    <lineage>
        <taxon>Bacteria</taxon>
        <taxon>Pseudomonadati</taxon>
        <taxon>Pseudomonadota</taxon>
        <taxon>Betaproteobacteria</taxon>
        <taxon>Rhodocyclales</taxon>
        <taxon>Rhodocyclaceae</taxon>
        <taxon>Aromatoleum</taxon>
    </lineage>
</organism>
<keyword evidence="2" id="KW-0732">Signal</keyword>
<feature type="chain" id="PRO_5046482653" description="Multidrug transporter" evidence="2">
    <location>
        <begin position="24"/>
        <end position="108"/>
    </location>
</feature>
<keyword evidence="4" id="KW-1185">Reference proteome</keyword>
<comment type="caution">
    <text evidence="3">The sequence shown here is derived from an EMBL/GenBank/DDBJ whole genome shotgun (WGS) entry which is preliminary data.</text>
</comment>
<evidence type="ECO:0000313" key="3">
    <source>
        <dbReference type="EMBL" id="NMG14893.1"/>
    </source>
</evidence>
<dbReference type="Proteomes" id="UP000633943">
    <property type="component" value="Unassembled WGS sequence"/>
</dbReference>
<protein>
    <recommendedName>
        <fullName evidence="5">Multidrug transporter</fullName>
    </recommendedName>
</protein>